<gene>
    <name evidence="1" type="ORF">N7458_003256</name>
</gene>
<dbReference type="Proteomes" id="UP001213681">
    <property type="component" value="Unassembled WGS sequence"/>
</dbReference>
<organism evidence="1 2">
    <name type="scientific">Penicillium daleae</name>
    <dbReference type="NCBI Taxonomy" id="63821"/>
    <lineage>
        <taxon>Eukaryota</taxon>
        <taxon>Fungi</taxon>
        <taxon>Dikarya</taxon>
        <taxon>Ascomycota</taxon>
        <taxon>Pezizomycotina</taxon>
        <taxon>Eurotiomycetes</taxon>
        <taxon>Eurotiomycetidae</taxon>
        <taxon>Eurotiales</taxon>
        <taxon>Aspergillaceae</taxon>
        <taxon>Penicillium</taxon>
    </lineage>
</organism>
<dbReference type="AlphaFoldDB" id="A0AAD6CF03"/>
<reference evidence="1" key="1">
    <citation type="submission" date="2022-12" db="EMBL/GenBank/DDBJ databases">
        <authorList>
            <person name="Petersen C."/>
        </authorList>
    </citation>
    <scope>NUCLEOTIDE SEQUENCE</scope>
    <source>
        <strain evidence="1">IBT 16125</strain>
    </source>
</reference>
<reference evidence="1" key="2">
    <citation type="journal article" date="2023" name="IMA Fungus">
        <title>Comparative genomic study of the Penicillium genus elucidates a diverse pangenome and 15 lateral gene transfer events.</title>
        <authorList>
            <person name="Petersen C."/>
            <person name="Sorensen T."/>
            <person name="Nielsen M.R."/>
            <person name="Sondergaard T.E."/>
            <person name="Sorensen J.L."/>
            <person name="Fitzpatrick D.A."/>
            <person name="Frisvad J.C."/>
            <person name="Nielsen K.L."/>
        </authorList>
    </citation>
    <scope>NUCLEOTIDE SEQUENCE</scope>
    <source>
        <strain evidence="1">IBT 16125</strain>
    </source>
</reference>
<dbReference type="GeneID" id="81596882"/>
<proteinExistence type="predicted"/>
<dbReference type="EMBL" id="JAPVEA010000002">
    <property type="protein sequence ID" value="KAJ5461704.1"/>
    <property type="molecule type" value="Genomic_DNA"/>
</dbReference>
<sequence>MLFYVGACAPAKAVNEPAPTREEYVHIRAIDGCIETLRANLHVLGGGREHDDSAVAGIIQNDIYDAVFDSLQTRRCNVIVDAYGRGLHDAGVSAGIAIRGVIARAFKSGRLHLVIAELLVWACHQLGPRYAIYEVWQRVDFRYTCDCYGTEHLGDSGGVGLRSIPGFASVLKSHGLTGSVVDIHEAWASYYRLTNDVWAGKSVDDWVLTARPLLEYYAWCVADGSDAVAYGKLADLSVGGFIIGRHTEGLPTGRTECRKCARNEWCNEENGAV</sequence>
<dbReference type="RefSeq" id="XP_056770746.1">
    <property type="nucleotide sequence ID" value="XM_056906639.1"/>
</dbReference>
<comment type="caution">
    <text evidence="1">The sequence shown here is derived from an EMBL/GenBank/DDBJ whole genome shotgun (WGS) entry which is preliminary data.</text>
</comment>
<name>A0AAD6CF03_9EURO</name>
<evidence type="ECO:0000313" key="1">
    <source>
        <dbReference type="EMBL" id="KAJ5461704.1"/>
    </source>
</evidence>
<accession>A0AAD6CF03</accession>
<evidence type="ECO:0000313" key="2">
    <source>
        <dbReference type="Proteomes" id="UP001213681"/>
    </source>
</evidence>
<keyword evidence="2" id="KW-1185">Reference proteome</keyword>
<protein>
    <submittedName>
        <fullName evidence="1">Uncharacterized protein</fullName>
    </submittedName>
</protein>